<dbReference type="AlphaFoldDB" id="A0AAE0YG27"/>
<feature type="region of interest" description="Disordered" evidence="1">
    <location>
        <begin position="81"/>
        <end position="105"/>
    </location>
</feature>
<organism evidence="2 3">
    <name type="scientific">Elysia crispata</name>
    <name type="common">lettuce slug</name>
    <dbReference type="NCBI Taxonomy" id="231223"/>
    <lineage>
        <taxon>Eukaryota</taxon>
        <taxon>Metazoa</taxon>
        <taxon>Spiralia</taxon>
        <taxon>Lophotrochozoa</taxon>
        <taxon>Mollusca</taxon>
        <taxon>Gastropoda</taxon>
        <taxon>Heterobranchia</taxon>
        <taxon>Euthyneura</taxon>
        <taxon>Panpulmonata</taxon>
        <taxon>Sacoglossa</taxon>
        <taxon>Placobranchoidea</taxon>
        <taxon>Plakobranchidae</taxon>
        <taxon>Elysia</taxon>
    </lineage>
</organism>
<sequence>MHVKEKHVYVLWHWLYTSFACHLPASCGKLAYSLPQFSPLDLPGEELSATPNKPIVAARPVDDTLSWLQDSAPRVFMAHFPIPPSTNSSRGPLRERESLGDPDLHCGSISLEWSLESGGPEE</sequence>
<protein>
    <submittedName>
        <fullName evidence="2">Uncharacterized protein</fullName>
    </submittedName>
</protein>
<dbReference type="Proteomes" id="UP001283361">
    <property type="component" value="Unassembled WGS sequence"/>
</dbReference>
<name>A0AAE0YG27_9GAST</name>
<dbReference type="PROSITE" id="PS51257">
    <property type="entry name" value="PROKAR_LIPOPROTEIN"/>
    <property type="match status" value="1"/>
</dbReference>
<comment type="caution">
    <text evidence="2">The sequence shown here is derived from an EMBL/GenBank/DDBJ whole genome shotgun (WGS) entry which is preliminary data.</text>
</comment>
<feature type="compositionally biased region" description="Basic and acidic residues" evidence="1">
    <location>
        <begin position="92"/>
        <end position="104"/>
    </location>
</feature>
<accession>A0AAE0YG27</accession>
<gene>
    <name evidence="2" type="ORF">RRG08_062276</name>
</gene>
<keyword evidence="3" id="KW-1185">Reference proteome</keyword>
<reference evidence="2" key="1">
    <citation type="journal article" date="2023" name="G3 (Bethesda)">
        <title>A reference genome for the long-term kleptoplast-retaining sea slug Elysia crispata morphotype clarki.</title>
        <authorList>
            <person name="Eastman K.E."/>
            <person name="Pendleton A.L."/>
            <person name="Shaikh M.A."/>
            <person name="Suttiyut T."/>
            <person name="Ogas R."/>
            <person name="Tomko P."/>
            <person name="Gavelis G."/>
            <person name="Widhalm J.R."/>
            <person name="Wisecaver J.H."/>
        </authorList>
    </citation>
    <scope>NUCLEOTIDE SEQUENCE</scope>
    <source>
        <strain evidence="2">ECLA1</strain>
    </source>
</reference>
<proteinExistence type="predicted"/>
<dbReference type="EMBL" id="JAWDGP010006253">
    <property type="protein sequence ID" value="KAK3744626.1"/>
    <property type="molecule type" value="Genomic_DNA"/>
</dbReference>
<evidence type="ECO:0000313" key="3">
    <source>
        <dbReference type="Proteomes" id="UP001283361"/>
    </source>
</evidence>
<evidence type="ECO:0000256" key="1">
    <source>
        <dbReference type="SAM" id="MobiDB-lite"/>
    </source>
</evidence>
<evidence type="ECO:0000313" key="2">
    <source>
        <dbReference type="EMBL" id="KAK3744626.1"/>
    </source>
</evidence>